<dbReference type="Proteomes" id="UP000012153">
    <property type="component" value="Unassembled WGS sequence"/>
</dbReference>
<dbReference type="AlphaFoldDB" id="M6UWB5"/>
<reference evidence="1 2" key="1">
    <citation type="submission" date="2013-01" db="EMBL/GenBank/DDBJ databases">
        <authorList>
            <person name="Harkins D.M."/>
            <person name="Durkin A.S."/>
            <person name="Brinkac L.M."/>
            <person name="Haft D.H."/>
            <person name="Selengut J.D."/>
            <person name="Sanka R."/>
            <person name="DePew J."/>
            <person name="Purushe J."/>
            <person name="Matthias M.A."/>
            <person name="Vinetz J.M."/>
            <person name="Sutton G.G."/>
            <person name="Nierman W.C."/>
            <person name="Fouts D.E."/>
        </authorList>
    </citation>
    <scope>NUCLEOTIDE SEQUENCE [LARGE SCALE GENOMIC DNA]</scope>
    <source>
        <strain evidence="1 2">ZUN142</strain>
    </source>
</reference>
<protein>
    <recommendedName>
        <fullName evidence="3">Lipoprotein</fullName>
    </recommendedName>
</protein>
<proteinExistence type="predicted"/>
<gene>
    <name evidence="1" type="ORF">LEP1GSC186_2250</name>
</gene>
<accession>M6UWB5</accession>
<organism evidence="1 2">
    <name type="scientific">Leptospira noguchii serovar Autumnalis str. ZUN142</name>
    <dbReference type="NCBI Taxonomy" id="1085540"/>
    <lineage>
        <taxon>Bacteria</taxon>
        <taxon>Pseudomonadati</taxon>
        <taxon>Spirochaetota</taxon>
        <taxon>Spirochaetia</taxon>
        <taxon>Leptospirales</taxon>
        <taxon>Leptospiraceae</taxon>
        <taxon>Leptospira</taxon>
    </lineage>
</organism>
<name>M6UWB5_9LEPT</name>
<dbReference type="EMBL" id="AHOP02000021">
    <property type="protein sequence ID" value="EMO41583.1"/>
    <property type="molecule type" value="Genomic_DNA"/>
</dbReference>
<evidence type="ECO:0000313" key="1">
    <source>
        <dbReference type="EMBL" id="EMO41583.1"/>
    </source>
</evidence>
<evidence type="ECO:0000313" key="2">
    <source>
        <dbReference type="Proteomes" id="UP000012153"/>
    </source>
</evidence>
<evidence type="ECO:0008006" key="3">
    <source>
        <dbReference type="Google" id="ProtNLM"/>
    </source>
</evidence>
<sequence>MWELARNLSFTFKCGNSYEDLSFTFKCRNSHEDLRVCSIRFLFLTPKK</sequence>
<comment type="caution">
    <text evidence="1">The sequence shown here is derived from an EMBL/GenBank/DDBJ whole genome shotgun (WGS) entry which is preliminary data.</text>
</comment>